<reference evidence="1 2" key="1">
    <citation type="submission" date="2019-10" db="EMBL/GenBank/DDBJ databases">
        <title>Alcanivorax sp.PA15-N-34 draft genome sequence.</title>
        <authorList>
            <person name="Liao X."/>
            <person name="Shao Z."/>
        </authorList>
    </citation>
    <scope>NUCLEOTIDE SEQUENCE [LARGE SCALE GENOMIC DNA]</scope>
    <source>
        <strain evidence="1 2">PA15-N-34</strain>
    </source>
</reference>
<dbReference type="Proteomes" id="UP000469421">
    <property type="component" value="Unassembled WGS sequence"/>
</dbReference>
<proteinExistence type="predicted"/>
<organism evidence="1 2">
    <name type="scientific">Alcanivorax sediminis</name>
    <dbReference type="NCBI Taxonomy" id="2663008"/>
    <lineage>
        <taxon>Bacteria</taxon>
        <taxon>Pseudomonadati</taxon>
        <taxon>Pseudomonadota</taxon>
        <taxon>Gammaproteobacteria</taxon>
        <taxon>Oceanospirillales</taxon>
        <taxon>Alcanivoracaceae</taxon>
        <taxon>Alcanivorax</taxon>
    </lineage>
</organism>
<gene>
    <name evidence="1" type="ORF">GFN93_04110</name>
</gene>
<dbReference type="EMBL" id="WIRE01000001">
    <property type="protein sequence ID" value="MQX52420.1"/>
    <property type="molecule type" value="Genomic_DNA"/>
</dbReference>
<accession>A0A6N7LWD0</accession>
<sequence length="55" mass="6117">MIEFKDDIEAELVAAEAIDQQAEQTVNSKLLETVFKPTMGSEEAICINQSRNITC</sequence>
<comment type="caution">
    <text evidence="1">The sequence shown here is derived from an EMBL/GenBank/DDBJ whole genome shotgun (WGS) entry which is preliminary data.</text>
</comment>
<keyword evidence="2" id="KW-1185">Reference proteome</keyword>
<name>A0A6N7LWD0_9GAMM</name>
<dbReference type="RefSeq" id="WP_153499158.1">
    <property type="nucleotide sequence ID" value="NZ_JBMZXE010000026.1"/>
</dbReference>
<protein>
    <submittedName>
        <fullName evidence="1">Uncharacterized protein</fullName>
    </submittedName>
</protein>
<dbReference type="AlphaFoldDB" id="A0A6N7LWD0"/>
<evidence type="ECO:0000313" key="2">
    <source>
        <dbReference type="Proteomes" id="UP000469421"/>
    </source>
</evidence>
<evidence type="ECO:0000313" key="1">
    <source>
        <dbReference type="EMBL" id="MQX52420.1"/>
    </source>
</evidence>